<protein>
    <submittedName>
        <fullName evidence="1">Uncharacterized protein</fullName>
    </submittedName>
</protein>
<evidence type="ECO:0000313" key="1">
    <source>
        <dbReference type="EMBL" id="KAH3852105.1"/>
    </source>
</evidence>
<evidence type="ECO:0000313" key="2">
    <source>
        <dbReference type="Proteomes" id="UP000828390"/>
    </source>
</evidence>
<dbReference type="AlphaFoldDB" id="A0A9D4R3P2"/>
<dbReference type="EMBL" id="JAIWYP010000003">
    <property type="protein sequence ID" value="KAH3852105.1"/>
    <property type="molecule type" value="Genomic_DNA"/>
</dbReference>
<proteinExistence type="predicted"/>
<comment type="caution">
    <text evidence="1">The sequence shown here is derived from an EMBL/GenBank/DDBJ whole genome shotgun (WGS) entry which is preliminary data.</text>
</comment>
<dbReference type="PROSITE" id="PS51257">
    <property type="entry name" value="PROKAR_LIPOPROTEIN"/>
    <property type="match status" value="1"/>
</dbReference>
<reference evidence="1" key="2">
    <citation type="submission" date="2020-11" db="EMBL/GenBank/DDBJ databases">
        <authorList>
            <person name="McCartney M.A."/>
            <person name="Auch B."/>
            <person name="Kono T."/>
            <person name="Mallez S."/>
            <person name="Becker A."/>
            <person name="Gohl D.M."/>
            <person name="Silverstein K.A.T."/>
            <person name="Koren S."/>
            <person name="Bechman K.B."/>
            <person name="Herman A."/>
            <person name="Abrahante J.E."/>
            <person name="Garbe J."/>
        </authorList>
    </citation>
    <scope>NUCLEOTIDE SEQUENCE</scope>
    <source>
        <strain evidence="1">Duluth1</strain>
        <tissue evidence="1">Whole animal</tissue>
    </source>
</reference>
<dbReference type="Proteomes" id="UP000828390">
    <property type="component" value="Unassembled WGS sequence"/>
</dbReference>
<gene>
    <name evidence="1" type="ORF">DPMN_094602</name>
</gene>
<keyword evidence="2" id="KW-1185">Reference proteome</keyword>
<name>A0A9D4R3P2_DREPO</name>
<accession>A0A9D4R3P2</accession>
<reference evidence="1" key="1">
    <citation type="journal article" date="2019" name="bioRxiv">
        <title>The Genome of the Zebra Mussel, Dreissena polymorpha: A Resource for Invasive Species Research.</title>
        <authorList>
            <person name="McCartney M.A."/>
            <person name="Auch B."/>
            <person name="Kono T."/>
            <person name="Mallez S."/>
            <person name="Zhang Y."/>
            <person name="Obille A."/>
            <person name="Becker A."/>
            <person name="Abrahante J.E."/>
            <person name="Garbe J."/>
            <person name="Badalamenti J.P."/>
            <person name="Herman A."/>
            <person name="Mangelson H."/>
            <person name="Liachko I."/>
            <person name="Sullivan S."/>
            <person name="Sone E.D."/>
            <person name="Koren S."/>
            <person name="Silverstein K.A.T."/>
            <person name="Beckman K.B."/>
            <person name="Gohl D.M."/>
        </authorList>
    </citation>
    <scope>NUCLEOTIDE SEQUENCE</scope>
    <source>
        <strain evidence="1">Duluth1</strain>
        <tissue evidence="1">Whole animal</tissue>
    </source>
</reference>
<sequence length="84" mass="8776">MRAPFDGSGAAGTSPVGSAALGTLATASCSLGRRGGMSHLCARKPVFSPQVIVEPLQGDPDPLFTQAQRENPSLRFILRHVCGR</sequence>
<organism evidence="1 2">
    <name type="scientific">Dreissena polymorpha</name>
    <name type="common">Zebra mussel</name>
    <name type="synonym">Mytilus polymorpha</name>
    <dbReference type="NCBI Taxonomy" id="45954"/>
    <lineage>
        <taxon>Eukaryota</taxon>
        <taxon>Metazoa</taxon>
        <taxon>Spiralia</taxon>
        <taxon>Lophotrochozoa</taxon>
        <taxon>Mollusca</taxon>
        <taxon>Bivalvia</taxon>
        <taxon>Autobranchia</taxon>
        <taxon>Heteroconchia</taxon>
        <taxon>Euheterodonta</taxon>
        <taxon>Imparidentia</taxon>
        <taxon>Neoheterodontei</taxon>
        <taxon>Myida</taxon>
        <taxon>Dreissenoidea</taxon>
        <taxon>Dreissenidae</taxon>
        <taxon>Dreissena</taxon>
    </lineage>
</organism>